<dbReference type="RefSeq" id="WP_193495421.1">
    <property type="nucleotide sequence ID" value="NZ_CP063169.1"/>
</dbReference>
<keyword evidence="2" id="KW-1185">Reference proteome</keyword>
<name>A0A7M1SP37_9MICO</name>
<dbReference type="AlphaFoldDB" id="A0A7M1SP37"/>
<accession>A0A7M1SP37</accession>
<evidence type="ECO:0000313" key="2">
    <source>
        <dbReference type="Proteomes" id="UP000593758"/>
    </source>
</evidence>
<proteinExistence type="predicted"/>
<evidence type="ECO:0000313" key="1">
    <source>
        <dbReference type="EMBL" id="QOR69201.1"/>
    </source>
</evidence>
<dbReference type="EMBL" id="CP063169">
    <property type="protein sequence ID" value="QOR69201.1"/>
    <property type="molecule type" value="Genomic_DNA"/>
</dbReference>
<organism evidence="1 2">
    <name type="scientific">Ruania alkalisoli</name>
    <dbReference type="NCBI Taxonomy" id="2779775"/>
    <lineage>
        <taxon>Bacteria</taxon>
        <taxon>Bacillati</taxon>
        <taxon>Actinomycetota</taxon>
        <taxon>Actinomycetes</taxon>
        <taxon>Micrococcales</taxon>
        <taxon>Ruaniaceae</taxon>
        <taxon>Ruania</taxon>
    </lineage>
</organism>
<dbReference type="KEGG" id="halt:IM660_10745"/>
<gene>
    <name evidence="1" type="ORF">IM660_10745</name>
</gene>
<sequence>MSEPPDDEGDQIVDASPKTILDVVAKALELPFSDEGSKWRIDGIDGQTMSTGHVLPLGATTDRAALAALTVPLAEAADRRWGPGRDFDAARYPPELLEEDRYDPRAMPAKVVRAVGAAHARWWRTGEFAVLLVDTSANAPDSTDSVAALVMLPWLRMDGPPADFVHWRRLQHGGEPTPWPVDLRFLSDDEDPALLGGDLLVGSDVVAAMVRREALLQVSGMIAWAAEQGGRAFGYWLGPERSLREEAPIVTFAGDRGFDVLLGRTLSEALCAWYAEEPSPDAGYARLARACRDLGVPVPDGMPRPPVKAAGPTPQDLLEKGEAAIGTEDVWERAAASPLLADLISRERARVLHAVWEIVATRDPAVLEPLAASLPAIGRATSGLDLGGALHANAGSLEHAVERLRLFRDGTCLCAAYTHRLPFYDPAKEAGRGHIRIEGEAPRKDWVPDRICACTACGRRFRVEQGEYHYTWWKWTSLPDRDEAAALEELHRVIHREGLPTPLIHNREGRLLNQDWVRYQNADMVVLHWAENGWEVYLQGERGTAYETTRRSVATMADGVTQVLHELRFLARLGT</sequence>
<reference evidence="1 2" key="1">
    <citation type="submission" date="2020-10" db="EMBL/GenBank/DDBJ databases">
        <title>Haloactinobacterium sp. RN3S43, a bacterium isolated from saline soil.</title>
        <authorList>
            <person name="Sun J.-Q."/>
        </authorList>
    </citation>
    <scope>NUCLEOTIDE SEQUENCE [LARGE SCALE GENOMIC DNA]</scope>
    <source>
        <strain evidence="1 2">RN3S43</strain>
    </source>
</reference>
<protein>
    <submittedName>
        <fullName evidence="1">Uncharacterized protein</fullName>
    </submittedName>
</protein>
<dbReference type="Proteomes" id="UP000593758">
    <property type="component" value="Chromosome"/>
</dbReference>